<dbReference type="GO" id="GO:0009055">
    <property type="term" value="F:electron transfer activity"/>
    <property type="evidence" value="ECO:0007669"/>
    <property type="project" value="InterPro"/>
</dbReference>
<evidence type="ECO:0000259" key="12">
    <source>
        <dbReference type="PROSITE" id="PS51007"/>
    </source>
</evidence>
<evidence type="ECO:0000256" key="10">
    <source>
        <dbReference type="SAM" id="Phobius"/>
    </source>
</evidence>
<organism evidence="13 14">
    <name type="scientific">Roseateles saccharophilus</name>
    <name type="common">Pseudomonas saccharophila</name>
    <dbReference type="NCBI Taxonomy" id="304"/>
    <lineage>
        <taxon>Bacteria</taxon>
        <taxon>Pseudomonadati</taxon>
        <taxon>Pseudomonadota</taxon>
        <taxon>Betaproteobacteria</taxon>
        <taxon>Burkholderiales</taxon>
        <taxon>Sphaerotilaceae</taxon>
        <taxon>Roseateles</taxon>
    </lineage>
</organism>
<keyword evidence="11" id="KW-0732">Signal</keyword>
<dbReference type="PROSITE" id="PS51007">
    <property type="entry name" value="CYTC"/>
    <property type="match status" value="1"/>
</dbReference>
<dbReference type="InterPro" id="IPR053879">
    <property type="entry name" value="HYDIN_VesB_CFA65-like_Ig"/>
</dbReference>
<dbReference type="InterPro" id="IPR046022">
    <property type="entry name" value="DUF5979"/>
</dbReference>
<dbReference type="NCBIfam" id="NF033191">
    <property type="entry name" value="JDVT-CTERM"/>
    <property type="match status" value="1"/>
</dbReference>
<evidence type="ECO:0000256" key="8">
    <source>
        <dbReference type="ARBA" id="ARBA00023273"/>
    </source>
</evidence>
<accession>A0A4R3UT47</accession>
<dbReference type="InterPro" id="IPR009056">
    <property type="entry name" value="Cyt_c-like_dom"/>
</dbReference>
<evidence type="ECO:0000256" key="5">
    <source>
        <dbReference type="ARBA" id="ARBA00022723"/>
    </source>
</evidence>
<feature type="domain" description="Cytochrome c" evidence="12">
    <location>
        <begin position="23"/>
        <end position="103"/>
    </location>
</feature>
<evidence type="ECO:0000256" key="4">
    <source>
        <dbReference type="ARBA" id="ARBA00022617"/>
    </source>
</evidence>
<keyword evidence="4 9" id="KW-0349">Heme</keyword>
<sequence length="1054" mass="105239">MHPWAWLAALCQMFLTAAALAQNDAGAGSTYFSNHCYSCHHQPGGSAVALTGRLSLVTSSGLSSAITAAIGQPPSDPSGGAMGTANADSTVLGNLAAYFRTTVPSASIAVSTGYYNNDPVISGYPQAVTQSPALSLKATCSTTGAVPFSIAAGQSSAVVNGLLAGESCSISEEADPAGGALSWGYRFGNKGEATFSQNQPFTLGAGATNSIAVNNAIHGPTAAVLHLTAGFANNTPAHASPTTPIAFVVHCTQRSADIQSSFAANASFDVGNLAQGDSCTVTGSIGAGATQPSGGYTFGVFSYTPSQTVSLNSATIPLTLTNTLITPSASVQISLAYSNNTPNHVTTAPSLGVQLVCSLSGTVNANLATGAAATVNNLLAGETCMASETSIGGEALSANYTLSHTPTFSPSNNLTLVAGSGNSLTVTHAVIAPGAAQFLMQDPLTFAAEVGGSDTKATTISNTALAGSAFLHLTGLAFTDPQYSFAPGNGCTSTTELQPVKQPCSLVITFTPAAPAPQPNMPEQRYGTLIVTYDAAGSPATLHLNGIANPAPSPSIQISDAMPAIADTYLGSTTTLQPITVTNGPSATAALLITGLTLSDVAAADYALAAGTGACAVDSSLAKGDSCTITIQFTPSQLGTRSAKLTIANNMPASLPNATPVVTLAGKGIAVPAPLLSIVSPTPIHFGNRTVGGSYQPQLLTIANTGTAALLISAVQVTGAGFSTTDSCAPSIAAGAQCQLRIQYRPTTAGQADSGSVTITSNAAGSPLVVALDGSGVTYTAPVFVWSAASLDFGNVSAGSPSAPQTLTIQNMGPGDATLTLVNVTGVDAVNFVLNLQGCQLNQTVVQGASCTVSVQFVPTASGSRRATLQWSSSGSAPTPVVLQGTGLAGVAAQLALSSGALDFGSVRVGAASLPQELVLQSQGSSLLHVTAITVSTPYQLLSKDCAEPPFDLAPGLQCKLVLGYAPAAAGTASGTVHIASNSAQMVPDVALSGLGQPPAEVSGGGCSLASGRTVFDPMLLLLALAAAGVLLLRQWRSRRGAGAGAANRREQRP</sequence>
<evidence type="ECO:0000256" key="9">
    <source>
        <dbReference type="PROSITE-ProRule" id="PRU00433"/>
    </source>
</evidence>
<dbReference type="InterPro" id="IPR013783">
    <property type="entry name" value="Ig-like_fold"/>
</dbReference>
<keyword evidence="8" id="KW-0966">Cell projection</keyword>
<evidence type="ECO:0000256" key="2">
    <source>
        <dbReference type="ARBA" id="ARBA00004496"/>
    </source>
</evidence>
<keyword evidence="14" id="KW-1185">Reference proteome</keyword>
<feature type="transmembrane region" description="Helical" evidence="10">
    <location>
        <begin position="1015"/>
        <end position="1033"/>
    </location>
</feature>
<evidence type="ECO:0000256" key="3">
    <source>
        <dbReference type="ARBA" id="ARBA00022490"/>
    </source>
</evidence>
<keyword evidence="7" id="KW-0969">Cilium</keyword>
<dbReference type="AlphaFoldDB" id="A0A4R3UT47"/>
<dbReference type="GO" id="GO:0020037">
    <property type="term" value="F:heme binding"/>
    <property type="evidence" value="ECO:0007669"/>
    <property type="project" value="InterPro"/>
</dbReference>
<evidence type="ECO:0000256" key="11">
    <source>
        <dbReference type="SAM" id="SignalP"/>
    </source>
</evidence>
<dbReference type="SUPFAM" id="SSF46626">
    <property type="entry name" value="Cytochrome c"/>
    <property type="match status" value="1"/>
</dbReference>
<keyword evidence="10" id="KW-1133">Transmembrane helix</keyword>
<gene>
    <name evidence="13" type="ORF">EV671_101893</name>
</gene>
<evidence type="ECO:0000313" key="13">
    <source>
        <dbReference type="EMBL" id="TCU93833.1"/>
    </source>
</evidence>
<dbReference type="EMBL" id="SMBU01000018">
    <property type="protein sequence ID" value="TCU93833.1"/>
    <property type="molecule type" value="Genomic_DNA"/>
</dbReference>
<proteinExistence type="predicted"/>
<dbReference type="Pfam" id="PF19407">
    <property type="entry name" value="DUF5979"/>
    <property type="match status" value="1"/>
</dbReference>
<evidence type="ECO:0000256" key="7">
    <source>
        <dbReference type="ARBA" id="ARBA00023069"/>
    </source>
</evidence>
<dbReference type="Gene3D" id="2.60.40.10">
    <property type="entry name" value="Immunoglobulins"/>
    <property type="match status" value="5"/>
</dbReference>
<feature type="signal peptide" evidence="11">
    <location>
        <begin position="1"/>
        <end position="21"/>
    </location>
</feature>
<evidence type="ECO:0000313" key="14">
    <source>
        <dbReference type="Proteomes" id="UP000295110"/>
    </source>
</evidence>
<dbReference type="Pfam" id="PF22544">
    <property type="entry name" value="HYDIN_VesB_CFA65-like_Ig"/>
    <property type="match status" value="1"/>
</dbReference>
<dbReference type="Proteomes" id="UP000295110">
    <property type="component" value="Unassembled WGS sequence"/>
</dbReference>
<reference evidence="13 14" key="1">
    <citation type="submission" date="2019-03" db="EMBL/GenBank/DDBJ databases">
        <title>Genomic Encyclopedia of Type Strains, Phase IV (KMG-IV): sequencing the most valuable type-strain genomes for metagenomic binning, comparative biology and taxonomic classification.</title>
        <authorList>
            <person name="Goeker M."/>
        </authorList>
    </citation>
    <scope>NUCLEOTIDE SEQUENCE [LARGE SCALE GENOMIC DNA]</scope>
    <source>
        <strain evidence="13 14">DSM 654</strain>
    </source>
</reference>
<dbReference type="InterPro" id="IPR036909">
    <property type="entry name" value="Cyt_c-like_dom_sf"/>
</dbReference>
<keyword evidence="10" id="KW-0472">Membrane</keyword>
<keyword evidence="5 9" id="KW-0479">Metal-binding</keyword>
<feature type="chain" id="PRO_5020857778" evidence="11">
    <location>
        <begin position="22"/>
        <end position="1054"/>
    </location>
</feature>
<evidence type="ECO:0000256" key="1">
    <source>
        <dbReference type="ARBA" id="ARBA00004138"/>
    </source>
</evidence>
<protein>
    <submittedName>
        <fullName evidence="13">Uncharacterized protein DUF1573</fullName>
    </submittedName>
</protein>
<keyword evidence="3" id="KW-0963">Cytoplasm</keyword>
<keyword evidence="10" id="KW-0812">Transmembrane</keyword>
<name>A0A4R3UT47_ROSSA</name>
<dbReference type="NCBIfam" id="NF012200">
    <property type="entry name" value="choice_anch_D"/>
    <property type="match status" value="4"/>
</dbReference>
<keyword evidence="6 9" id="KW-0408">Iron</keyword>
<dbReference type="RefSeq" id="WP_277592405.1">
    <property type="nucleotide sequence ID" value="NZ_CBCSGL010000040.1"/>
</dbReference>
<comment type="caution">
    <text evidence="13">The sequence shown here is derived from an EMBL/GenBank/DDBJ whole genome shotgun (WGS) entry which is preliminary data.</text>
</comment>
<comment type="subcellular location">
    <subcellularLocation>
        <location evidence="1">Cell projection</location>
        <location evidence="1">Cilium</location>
    </subcellularLocation>
    <subcellularLocation>
        <location evidence="2">Cytoplasm</location>
    </subcellularLocation>
</comment>
<dbReference type="GO" id="GO:0005737">
    <property type="term" value="C:cytoplasm"/>
    <property type="evidence" value="ECO:0007669"/>
    <property type="project" value="UniProtKB-SubCell"/>
</dbReference>
<evidence type="ECO:0000256" key="6">
    <source>
        <dbReference type="ARBA" id="ARBA00023004"/>
    </source>
</evidence>
<dbReference type="GO" id="GO:0046872">
    <property type="term" value="F:metal ion binding"/>
    <property type="evidence" value="ECO:0007669"/>
    <property type="project" value="UniProtKB-KW"/>
</dbReference>